<dbReference type="AlphaFoldDB" id="A0A4Y8MGY0"/>
<keyword evidence="2 3" id="KW-0732">Signal</keyword>
<reference evidence="5 6" key="1">
    <citation type="submission" date="2019-03" db="EMBL/GenBank/DDBJ databases">
        <title>Complete Genome Sequence of Paraburkholderia dipogonis ICMP 19430T, a Nitrogen-fixing Symbiont of the South African Invasive Legume Dipogon lignosus in New Zealand.</title>
        <authorList>
            <person name="De Meyer S.E."/>
        </authorList>
    </citation>
    <scope>NUCLEOTIDE SEQUENCE [LARGE SCALE GENOMIC DNA]</scope>
    <source>
        <strain evidence="5 6">ICMP 19430</strain>
    </source>
</reference>
<evidence type="ECO:0000259" key="4">
    <source>
        <dbReference type="Pfam" id="PF13458"/>
    </source>
</evidence>
<organism evidence="5 6">
    <name type="scientific">Paraburkholderia dipogonis</name>
    <dbReference type="NCBI Taxonomy" id="1211383"/>
    <lineage>
        <taxon>Bacteria</taxon>
        <taxon>Pseudomonadati</taxon>
        <taxon>Pseudomonadota</taxon>
        <taxon>Betaproteobacteria</taxon>
        <taxon>Burkholderiales</taxon>
        <taxon>Burkholderiaceae</taxon>
        <taxon>Paraburkholderia</taxon>
    </lineage>
</organism>
<dbReference type="CDD" id="cd06327">
    <property type="entry name" value="PBP1_SBP-like"/>
    <property type="match status" value="1"/>
</dbReference>
<dbReference type="SUPFAM" id="SSF53822">
    <property type="entry name" value="Periplasmic binding protein-like I"/>
    <property type="match status" value="1"/>
</dbReference>
<dbReference type="InterPro" id="IPR028082">
    <property type="entry name" value="Peripla_BP_I"/>
</dbReference>
<dbReference type="Proteomes" id="UP000297385">
    <property type="component" value="Unassembled WGS sequence"/>
</dbReference>
<evidence type="ECO:0000313" key="6">
    <source>
        <dbReference type="Proteomes" id="UP000297385"/>
    </source>
</evidence>
<evidence type="ECO:0000256" key="3">
    <source>
        <dbReference type="SAM" id="SignalP"/>
    </source>
</evidence>
<dbReference type="Pfam" id="PF13458">
    <property type="entry name" value="Peripla_BP_6"/>
    <property type="match status" value="1"/>
</dbReference>
<feature type="chain" id="PRO_5021291200" evidence="3">
    <location>
        <begin position="26"/>
        <end position="408"/>
    </location>
</feature>
<comment type="caution">
    <text evidence="5">The sequence shown here is derived from an EMBL/GenBank/DDBJ whole genome shotgun (WGS) entry which is preliminary data.</text>
</comment>
<evidence type="ECO:0000256" key="1">
    <source>
        <dbReference type="ARBA" id="ARBA00010062"/>
    </source>
</evidence>
<evidence type="ECO:0000313" key="5">
    <source>
        <dbReference type="EMBL" id="TFE36707.1"/>
    </source>
</evidence>
<name>A0A4Y8MGY0_9BURK</name>
<dbReference type="Gene3D" id="3.40.50.2300">
    <property type="match status" value="2"/>
</dbReference>
<evidence type="ECO:0000256" key="2">
    <source>
        <dbReference type="ARBA" id="ARBA00022729"/>
    </source>
</evidence>
<dbReference type="EMBL" id="SNVI01000008">
    <property type="protein sequence ID" value="TFE36707.1"/>
    <property type="molecule type" value="Genomic_DNA"/>
</dbReference>
<dbReference type="InterPro" id="IPR028081">
    <property type="entry name" value="Leu-bd"/>
</dbReference>
<dbReference type="PANTHER" id="PTHR30483:SF6">
    <property type="entry name" value="PERIPLASMIC BINDING PROTEIN OF ABC TRANSPORTER FOR NATURAL AMINO ACIDS"/>
    <property type="match status" value="1"/>
</dbReference>
<feature type="signal peptide" evidence="3">
    <location>
        <begin position="1"/>
        <end position="25"/>
    </location>
</feature>
<protein>
    <submittedName>
        <fullName evidence="5">ABC transporter substrate-binding protein</fullName>
    </submittedName>
</protein>
<dbReference type="RefSeq" id="WP_121311221.1">
    <property type="nucleotide sequence ID" value="NZ_SNVI01000008.1"/>
</dbReference>
<dbReference type="PANTHER" id="PTHR30483">
    <property type="entry name" value="LEUCINE-SPECIFIC-BINDING PROTEIN"/>
    <property type="match status" value="1"/>
</dbReference>
<sequence>MSKRTLTLTLAALLTMAVQASTAQAAGATDGAVTIGVLTDMSSIFADIGGKGSVVAAQMAADDFGGKVLGVPIRVISADHQNKTDVAATIARDWFDNQHVDMVQDLLPSSVALAVSNVARAKHRIAIASGAGTTRLSNEDCSPYTVQYSYDTYSFTHSLVKSMVQAGDNSWYFLTVDYALGASLEKDATAALLSNNGKLVGKVKHPINSPDLSSFLLQAQASKAQVIGLADAGADTVNAIKTAREFGITGPGKQKLAALHMFISDVNSVGLPAAQGMLLTTPFYWDRDDASRAWSQRFFAKTGRMPTLIQAGVYSSTTHYLKAVQAAGTDEADPVMAKMKATPVNDFFAKNGTIREDGLMVHDMYVVEVKSPQQSKKPWDYYTVKQVIAGKDAFAPISASRCPAIAKK</sequence>
<gene>
    <name evidence="5" type="ORF">E2553_44405</name>
</gene>
<accession>A0A4Y8MGY0</accession>
<comment type="similarity">
    <text evidence="1">Belongs to the leucine-binding protein family.</text>
</comment>
<proteinExistence type="inferred from homology"/>
<feature type="domain" description="Leucine-binding protein" evidence="4">
    <location>
        <begin position="33"/>
        <end position="371"/>
    </location>
</feature>
<dbReference type="InterPro" id="IPR051010">
    <property type="entry name" value="BCAA_transport"/>
</dbReference>